<accession>A0A7J9US52</accession>
<dbReference type="SUPFAM" id="SSF159127">
    <property type="entry name" value="HupF/HypC-like"/>
    <property type="match status" value="1"/>
</dbReference>
<dbReference type="InterPro" id="IPR001109">
    <property type="entry name" value="Hydrogenase_HupF/HypC"/>
</dbReference>
<evidence type="ECO:0000313" key="3">
    <source>
        <dbReference type="Proteomes" id="UP000429644"/>
    </source>
</evidence>
<comment type="similarity">
    <text evidence="1">Belongs to the HupF/HypC family.</text>
</comment>
<gene>
    <name evidence="2" type="primary">hypC</name>
    <name evidence="2" type="ORF">GB882_00720</name>
</gene>
<reference evidence="2 3" key="1">
    <citation type="submission" date="2019-10" db="EMBL/GenBank/DDBJ databases">
        <title>Georgenia wutianyii sp. nov. and Georgenia yuyongxinii sp. nov. isolated from plateau pika (Ochotona curzoniae) in the Qinghai-Tibet plateau of China.</title>
        <authorList>
            <person name="Tian Z."/>
        </authorList>
    </citation>
    <scope>NUCLEOTIDE SEQUENCE [LARGE SCALE GENOMIC DNA]</scope>
    <source>
        <strain evidence="2 3">JCM 15130</strain>
    </source>
</reference>
<evidence type="ECO:0000256" key="1">
    <source>
        <dbReference type="ARBA" id="ARBA00006018"/>
    </source>
</evidence>
<dbReference type="GO" id="GO:0005506">
    <property type="term" value="F:iron ion binding"/>
    <property type="evidence" value="ECO:0007669"/>
    <property type="project" value="TreeGrafter"/>
</dbReference>
<dbReference type="PANTHER" id="PTHR35177:SF2">
    <property type="entry name" value="HYDROGENASE MATURATION FACTOR HYBG"/>
    <property type="match status" value="1"/>
</dbReference>
<dbReference type="PRINTS" id="PR00445">
    <property type="entry name" value="HUPFHYPC"/>
</dbReference>
<dbReference type="AlphaFoldDB" id="A0A7J9US52"/>
<sequence>VEGHGGLLALADVRGVRDTINLGMLDGPPPGPGAWVLIHMGFAMEVIDEDRAARAMEGLELMGPGRDAGQGAR</sequence>
<dbReference type="PANTHER" id="PTHR35177">
    <property type="entry name" value="HYDROGENASE MATURATION FACTOR HYBG"/>
    <property type="match status" value="1"/>
</dbReference>
<dbReference type="GO" id="GO:0051604">
    <property type="term" value="P:protein maturation"/>
    <property type="evidence" value="ECO:0007669"/>
    <property type="project" value="TreeGrafter"/>
</dbReference>
<dbReference type="Gene3D" id="2.30.30.140">
    <property type="match status" value="1"/>
</dbReference>
<name>A0A7J9US52_9MICO</name>
<dbReference type="NCBIfam" id="TIGR00074">
    <property type="entry name" value="hypC_hupF"/>
    <property type="match status" value="1"/>
</dbReference>
<dbReference type="Proteomes" id="UP000429644">
    <property type="component" value="Unassembled WGS sequence"/>
</dbReference>
<dbReference type="GO" id="GO:1902670">
    <property type="term" value="F:carbon dioxide binding"/>
    <property type="evidence" value="ECO:0007669"/>
    <property type="project" value="TreeGrafter"/>
</dbReference>
<dbReference type="Pfam" id="PF01455">
    <property type="entry name" value="HupF_HypC"/>
    <property type="match status" value="1"/>
</dbReference>
<keyword evidence="3" id="KW-1185">Reference proteome</keyword>
<organism evidence="2 3">
    <name type="scientific">Georgenia ruanii</name>
    <dbReference type="NCBI Taxonomy" id="348442"/>
    <lineage>
        <taxon>Bacteria</taxon>
        <taxon>Bacillati</taxon>
        <taxon>Actinomycetota</taxon>
        <taxon>Actinomycetes</taxon>
        <taxon>Micrococcales</taxon>
        <taxon>Bogoriellaceae</taxon>
        <taxon>Georgenia</taxon>
    </lineage>
</organism>
<comment type="caution">
    <text evidence="2">The sequence shown here is derived from an EMBL/GenBank/DDBJ whole genome shotgun (WGS) entry which is preliminary data.</text>
</comment>
<evidence type="ECO:0000313" key="2">
    <source>
        <dbReference type="EMBL" id="MPV87173.1"/>
    </source>
</evidence>
<protein>
    <submittedName>
        <fullName evidence="2">HypC/HybG/HupF family hydrogenase formation chaperone</fullName>
    </submittedName>
</protein>
<proteinExistence type="inferred from homology"/>
<dbReference type="EMBL" id="WHPD01000154">
    <property type="protein sequence ID" value="MPV87173.1"/>
    <property type="molecule type" value="Genomic_DNA"/>
</dbReference>
<feature type="non-terminal residue" evidence="2">
    <location>
        <position position="1"/>
    </location>
</feature>